<gene>
    <name evidence="1" type="ORF">BD833_10527</name>
</gene>
<organism evidence="1 2">
    <name type="scientific">Blastococcus xanthinilyticus</name>
    <dbReference type="NCBI Taxonomy" id="1564164"/>
    <lineage>
        <taxon>Bacteria</taxon>
        <taxon>Bacillati</taxon>
        <taxon>Actinomycetota</taxon>
        <taxon>Actinomycetes</taxon>
        <taxon>Geodermatophilales</taxon>
        <taxon>Geodermatophilaceae</taxon>
        <taxon>Blastococcus</taxon>
    </lineage>
</organism>
<name>A0A5S5CVP7_9ACTN</name>
<comment type="caution">
    <text evidence="1">The sequence shown here is derived from an EMBL/GenBank/DDBJ whole genome shotgun (WGS) entry which is preliminary data.</text>
</comment>
<proteinExistence type="predicted"/>
<evidence type="ECO:0000313" key="1">
    <source>
        <dbReference type="EMBL" id="TYP87857.1"/>
    </source>
</evidence>
<dbReference type="Proteomes" id="UP000322499">
    <property type="component" value="Unassembled WGS sequence"/>
</dbReference>
<evidence type="ECO:0000313" key="2">
    <source>
        <dbReference type="Proteomes" id="UP000322499"/>
    </source>
</evidence>
<dbReference type="EMBL" id="VNHW01000005">
    <property type="protein sequence ID" value="TYP87857.1"/>
    <property type="molecule type" value="Genomic_DNA"/>
</dbReference>
<keyword evidence="2" id="KW-1185">Reference proteome</keyword>
<accession>A0A5S5CVP7</accession>
<sequence length="81" mass="9001">MVGESREDLPQVRLRVNTRKVYASSLNRHVVGTKDNPSSLANLTVREVKVVGIERWLRGIGKASGPDAMKTARSVLSSRWL</sequence>
<reference evidence="1 2" key="1">
    <citation type="submission" date="2019-07" db="EMBL/GenBank/DDBJ databases">
        <title>Genomic Encyclopedia of Archaeal and Bacterial Type Strains, Phase II (KMG-II): from individual species to whole genera.</title>
        <authorList>
            <person name="Goeker M."/>
        </authorList>
    </citation>
    <scope>NUCLEOTIDE SEQUENCE [LARGE SCALE GENOMIC DNA]</scope>
    <source>
        <strain evidence="1 2">DSM 46842</strain>
    </source>
</reference>
<protein>
    <submittedName>
        <fullName evidence="1">Uncharacterized protein</fullName>
    </submittedName>
</protein>
<dbReference type="AlphaFoldDB" id="A0A5S5CVP7"/>